<evidence type="ECO:0000256" key="3">
    <source>
        <dbReference type="ARBA" id="ARBA00022576"/>
    </source>
</evidence>
<feature type="domain" description="Aminomethyltransferase C-terminal" evidence="9">
    <location>
        <begin position="294"/>
        <end position="371"/>
    </location>
</feature>
<dbReference type="InterPro" id="IPR006223">
    <property type="entry name" value="GcvT"/>
</dbReference>
<dbReference type="HAMAP" id="MF_00259">
    <property type="entry name" value="GcvT"/>
    <property type="match status" value="1"/>
</dbReference>
<evidence type="ECO:0000256" key="5">
    <source>
        <dbReference type="ARBA" id="ARBA00031395"/>
    </source>
</evidence>
<dbReference type="NCBIfam" id="NF001567">
    <property type="entry name" value="PRK00389.1"/>
    <property type="match status" value="1"/>
</dbReference>
<dbReference type="EMBL" id="JAGIOB010000001">
    <property type="protein sequence ID" value="MBP2418290.1"/>
    <property type="molecule type" value="Genomic_DNA"/>
</dbReference>
<dbReference type="InterPro" id="IPR013977">
    <property type="entry name" value="GcvT_C"/>
</dbReference>
<dbReference type="SUPFAM" id="SSF101790">
    <property type="entry name" value="Aminomethyltransferase beta-barrel domain"/>
    <property type="match status" value="1"/>
</dbReference>
<dbReference type="PANTHER" id="PTHR43757">
    <property type="entry name" value="AMINOMETHYLTRANSFERASE"/>
    <property type="match status" value="1"/>
</dbReference>
<keyword evidence="11" id="KW-1185">Reference proteome</keyword>
<evidence type="ECO:0000256" key="7">
    <source>
        <dbReference type="HAMAP-Rule" id="MF_00259"/>
    </source>
</evidence>
<dbReference type="Pfam" id="PF01571">
    <property type="entry name" value="GCV_T"/>
    <property type="match status" value="1"/>
</dbReference>
<evidence type="ECO:0000256" key="6">
    <source>
        <dbReference type="ARBA" id="ARBA00047665"/>
    </source>
</evidence>
<dbReference type="GO" id="GO:0004047">
    <property type="term" value="F:aminomethyltransferase activity"/>
    <property type="evidence" value="ECO:0007669"/>
    <property type="project" value="UniProtKB-EC"/>
</dbReference>
<dbReference type="NCBIfam" id="TIGR00528">
    <property type="entry name" value="gcvT"/>
    <property type="match status" value="1"/>
</dbReference>
<evidence type="ECO:0000259" key="8">
    <source>
        <dbReference type="Pfam" id="PF01571"/>
    </source>
</evidence>
<organism evidence="10 11">
    <name type="scientific">Microlunatus capsulatus</name>
    <dbReference type="NCBI Taxonomy" id="99117"/>
    <lineage>
        <taxon>Bacteria</taxon>
        <taxon>Bacillati</taxon>
        <taxon>Actinomycetota</taxon>
        <taxon>Actinomycetes</taxon>
        <taxon>Propionibacteriales</taxon>
        <taxon>Propionibacteriaceae</taxon>
        <taxon>Microlunatus</taxon>
    </lineage>
</organism>
<comment type="caution">
    <text evidence="10">The sequence shown here is derived from an EMBL/GenBank/DDBJ whole genome shotgun (WGS) entry which is preliminary data.</text>
</comment>
<proteinExistence type="inferred from homology"/>
<feature type="domain" description="GCVT N-terminal" evidence="8">
    <location>
        <begin position="20"/>
        <end position="275"/>
    </location>
</feature>
<evidence type="ECO:0000259" key="9">
    <source>
        <dbReference type="Pfam" id="PF08669"/>
    </source>
</evidence>
<protein>
    <recommendedName>
        <fullName evidence="2 7">Aminomethyltransferase</fullName>
        <ecNumber evidence="2 7">2.1.2.10</ecNumber>
    </recommendedName>
    <alternativeName>
        <fullName evidence="5 7">Glycine cleavage system T protein</fullName>
    </alternativeName>
</protein>
<dbReference type="InterPro" id="IPR029043">
    <property type="entry name" value="GcvT/YgfZ_C"/>
</dbReference>
<dbReference type="EC" id="2.1.2.10" evidence="2 7"/>
<dbReference type="Pfam" id="PF08669">
    <property type="entry name" value="GCV_T_C"/>
    <property type="match status" value="1"/>
</dbReference>
<comment type="catalytic activity">
    <reaction evidence="6 7">
        <text>N(6)-[(R)-S(8)-aminomethyldihydrolipoyl]-L-lysyl-[protein] + (6S)-5,6,7,8-tetrahydrofolate = N(6)-[(R)-dihydrolipoyl]-L-lysyl-[protein] + (6R)-5,10-methylene-5,6,7,8-tetrahydrofolate + NH4(+)</text>
        <dbReference type="Rhea" id="RHEA:16945"/>
        <dbReference type="Rhea" id="RHEA-COMP:10475"/>
        <dbReference type="Rhea" id="RHEA-COMP:10492"/>
        <dbReference type="ChEBI" id="CHEBI:15636"/>
        <dbReference type="ChEBI" id="CHEBI:28938"/>
        <dbReference type="ChEBI" id="CHEBI:57453"/>
        <dbReference type="ChEBI" id="CHEBI:83100"/>
        <dbReference type="ChEBI" id="CHEBI:83143"/>
        <dbReference type="EC" id="2.1.2.10"/>
    </reaction>
</comment>
<reference evidence="10 11" key="1">
    <citation type="submission" date="2021-03" db="EMBL/GenBank/DDBJ databases">
        <title>Sequencing the genomes of 1000 actinobacteria strains.</title>
        <authorList>
            <person name="Klenk H.-P."/>
        </authorList>
    </citation>
    <scope>NUCLEOTIDE SEQUENCE [LARGE SCALE GENOMIC DNA]</scope>
    <source>
        <strain evidence="10 11">DSM 12936</strain>
    </source>
</reference>
<name>A0ABS4ZC19_9ACTN</name>
<dbReference type="Gene3D" id="3.30.1360.120">
    <property type="entry name" value="Probable tRNA modification gtpase trme, domain 1"/>
    <property type="match status" value="1"/>
</dbReference>
<dbReference type="InterPro" id="IPR027266">
    <property type="entry name" value="TrmE/GcvT-like"/>
</dbReference>
<keyword evidence="3 7" id="KW-0032">Aminotransferase</keyword>
<dbReference type="Proteomes" id="UP000758168">
    <property type="component" value="Unassembled WGS sequence"/>
</dbReference>
<comment type="similarity">
    <text evidence="1 7">Belongs to the GcvT family.</text>
</comment>
<keyword evidence="4 7" id="KW-0808">Transferase</keyword>
<sequence>MPTEGASPGDAGTGLRRSPLHDRHVGAGAKFAAFGGWSMPLEYGGAGVLAEHTAVRTAVGLFDVSHLGKARVSGPGAAAFVNRCLTADLDRIGPGQAQYTLICNDDGGVVDDLIAYLVGPDEVFLIPNAANGAQVVAMLRAAAPEGVTVVDEHDDHAVLAVQGPQADEVLAGAGLPVGHAYMSFVVVEHAGAPLIVCRTGYTGERGYELVTPSAAAPAVWDAVVAAGEPYGLQPAGLGARDTLRTEMGYPLHGQDLSPVITPVQARLGWAVGWKKPEFFGAAALRAEKEAGPSRVLRGIRAVGRGIPRPGMVVRDAEGAAVGLVTSGTFSPTLKSGIGLALLDPRLAEDDAVTVDVRQRREGFLVTRPPFVTTGVREP</sequence>
<dbReference type="InterPro" id="IPR022903">
    <property type="entry name" value="GcvT_bac"/>
</dbReference>
<dbReference type="SUPFAM" id="SSF103025">
    <property type="entry name" value="Folate-binding domain"/>
    <property type="match status" value="1"/>
</dbReference>
<comment type="function">
    <text evidence="7">The glycine cleavage system catalyzes the degradation of glycine.</text>
</comment>
<accession>A0ABS4ZC19</accession>
<gene>
    <name evidence="7" type="primary">gcvT</name>
    <name evidence="10" type="ORF">JOF54_003212</name>
</gene>
<evidence type="ECO:0000313" key="11">
    <source>
        <dbReference type="Proteomes" id="UP000758168"/>
    </source>
</evidence>
<dbReference type="PANTHER" id="PTHR43757:SF2">
    <property type="entry name" value="AMINOMETHYLTRANSFERASE, MITOCHONDRIAL"/>
    <property type="match status" value="1"/>
</dbReference>
<dbReference type="InterPro" id="IPR028896">
    <property type="entry name" value="GcvT/YgfZ/DmdA"/>
</dbReference>
<dbReference type="RefSeq" id="WP_210057676.1">
    <property type="nucleotide sequence ID" value="NZ_BAAAMH010000010.1"/>
</dbReference>
<evidence type="ECO:0000256" key="4">
    <source>
        <dbReference type="ARBA" id="ARBA00022679"/>
    </source>
</evidence>
<dbReference type="PIRSF" id="PIRSF006487">
    <property type="entry name" value="GcvT"/>
    <property type="match status" value="1"/>
</dbReference>
<evidence type="ECO:0000313" key="10">
    <source>
        <dbReference type="EMBL" id="MBP2418290.1"/>
    </source>
</evidence>
<evidence type="ECO:0000256" key="1">
    <source>
        <dbReference type="ARBA" id="ARBA00008609"/>
    </source>
</evidence>
<comment type="subunit">
    <text evidence="7">The glycine cleavage system is composed of four proteins: P, T, L and H.</text>
</comment>
<evidence type="ECO:0000256" key="2">
    <source>
        <dbReference type="ARBA" id="ARBA00012616"/>
    </source>
</evidence>
<dbReference type="InterPro" id="IPR006222">
    <property type="entry name" value="GCVT_N"/>
</dbReference>